<evidence type="ECO:0000259" key="1">
    <source>
        <dbReference type="PROSITE" id="PS50106"/>
    </source>
</evidence>
<evidence type="ECO:0000313" key="2">
    <source>
        <dbReference type="EMBL" id="BDS05843.1"/>
    </source>
</evidence>
<proteinExistence type="predicted"/>
<reference evidence="2" key="1">
    <citation type="submission" date="2024-07" db="EMBL/GenBank/DDBJ databases">
        <title>Complete genome sequence of Verrucomicrobiaceae bacterium NT6N.</title>
        <authorList>
            <person name="Huang C."/>
            <person name="Takami H."/>
            <person name="Hamasaki K."/>
        </authorList>
    </citation>
    <scope>NUCLEOTIDE SEQUENCE</scope>
    <source>
        <strain evidence="2">NT6N</strain>
    </source>
</reference>
<dbReference type="Gene3D" id="2.30.42.10">
    <property type="match status" value="1"/>
</dbReference>
<dbReference type="KEGG" id="osu:NT6N_08830"/>
<sequence length="242" mass="26680">MTRVLEVPNRIGRLIAGFCAVWMVASSTLVSAEVPKAALEKMASDEFTTRELGFSELKKWSMENLNASPEQLYKTWKNIADPEVKTRCFSLMKGAVIQRKFGRGKGFVGVRMEDVTIPGKPGDAGIIGVRITQVVPNTPAQKAGLTAGDVVIGVDEVDFNKMPKAQVQAGAVEVFSAYIQSKHPEDVITLHIMRGGKKIEKKVRLMLRPADADIDPFGGRMHENQADDTELFFDGWLKKMEG</sequence>
<gene>
    <name evidence="2" type="ORF">NT6N_08830</name>
</gene>
<dbReference type="EMBL" id="AP026866">
    <property type="protein sequence ID" value="BDS05843.1"/>
    <property type="molecule type" value="Genomic_DNA"/>
</dbReference>
<dbReference type="SUPFAM" id="SSF50156">
    <property type="entry name" value="PDZ domain-like"/>
    <property type="match status" value="1"/>
</dbReference>
<protein>
    <recommendedName>
        <fullName evidence="1">PDZ domain-containing protein</fullName>
    </recommendedName>
</protein>
<name>A0AAT9FIK8_9BACT</name>
<dbReference type="InterPro" id="IPR036034">
    <property type="entry name" value="PDZ_sf"/>
</dbReference>
<feature type="domain" description="PDZ" evidence="1">
    <location>
        <begin position="95"/>
        <end position="167"/>
    </location>
</feature>
<dbReference type="SMART" id="SM00228">
    <property type="entry name" value="PDZ"/>
    <property type="match status" value="1"/>
</dbReference>
<dbReference type="AlphaFoldDB" id="A0AAT9FIK8"/>
<organism evidence="2">
    <name type="scientific">Oceaniferula spumae</name>
    <dbReference type="NCBI Taxonomy" id="2979115"/>
    <lineage>
        <taxon>Bacteria</taxon>
        <taxon>Pseudomonadati</taxon>
        <taxon>Verrucomicrobiota</taxon>
        <taxon>Verrucomicrobiia</taxon>
        <taxon>Verrucomicrobiales</taxon>
        <taxon>Verrucomicrobiaceae</taxon>
        <taxon>Oceaniferula</taxon>
    </lineage>
</organism>
<dbReference type="PROSITE" id="PS50106">
    <property type="entry name" value="PDZ"/>
    <property type="match status" value="1"/>
</dbReference>
<dbReference type="InterPro" id="IPR001478">
    <property type="entry name" value="PDZ"/>
</dbReference>
<dbReference type="Pfam" id="PF13180">
    <property type="entry name" value="PDZ_2"/>
    <property type="match status" value="1"/>
</dbReference>
<accession>A0AAT9FIK8</accession>